<evidence type="ECO:0000256" key="9">
    <source>
        <dbReference type="SAM" id="Coils"/>
    </source>
</evidence>
<dbReference type="InterPro" id="IPR000595">
    <property type="entry name" value="cNMP-bd_dom"/>
</dbReference>
<feature type="compositionally biased region" description="Low complexity" evidence="10">
    <location>
        <begin position="767"/>
        <end position="776"/>
    </location>
</feature>
<dbReference type="EMBL" id="BSXT01000730">
    <property type="protein sequence ID" value="GMF33192.1"/>
    <property type="molecule type" value="Genomic_DNA"/>
</dbReference>
<feature type="domain" description="Cyclic nucleotide-binding" evidence="12">
    <location>
        <begin position="2261"/>
        <end position="2412"/>
    </location>
</feature>
<dbReference type="InterPro" id="IPR018488">
    <property type="entry name" value="cNMP-bd_CS"/>
</dbReference>
<reference evidence="13" key="1">
    <citation type="submission" date="2023-04" db="EMBL/GenBank/DDBJ databases">
        <title>Phytophthora fragariaefolia NBRC 109709.</title>
        <authorList>
            <person name="Ichikawa N."/>
            <person name="Sato H."/>
            <person name="Tonouchi N."/>
        </authorList>
    </citation>
    <scope>NUCLEOTIDE SEQUENCE</scope>
    <source>
        <strain evidence="13">NBRC 109709</strain>
    </source>
</reference>
<evidence type="ECO:0000259" key="12">
    <source>
        <dbReference type="PROSITE" id="PS50042"/>
    </source>
</evidence>
<comment type="subcellular location">
    <subcellularLocation>
        <location evidence="1">Membrane</location>
        <topology evidence="1">Multi-pass membrane protein</topology>
    </subcellularLocation>
</comment>
<dbReference type="PROSITE" id="PS00889">
    <property type="entry name" value="CNMP_BINDING_2"/>
    <property type="match status" value="1"/>
</dbReference>
<dbReference type="OrthoDB" id="123307at2759"/>
<feature type="transmembrane region" description="Helical" evidence="11">
    <location>
        <begin position="1663"/>
        <end position="1683"/>
    </location>
</feature>
<feature type="transmembrane region" description="Helical" evidence="11">
    <location>
        <begin position="2702"/>
        <end position="2722"/>
    </location>
</feature>
<dbReference type="Pfam" id="PF00027">
    <property type="entry name" value="cNMP_binding"/>
    <property type="match status" value="4"/>
</dbReference>
<gene>
    <name evidence="13" type="ORF">Pfra01_000815000</name>
</gene>
<feature type="compositionally biased region" description="Low complexity" evidence="10">
    <location>
        <begin position="670"/>
        <end position="687"/>
    </location>
</feature>
<dbReference type="GO" id="GO:0044877">
    <property type="term" value="F:protein-containing complex binding"/>
    <property type="evidence" value="ECO:0007669"/>
    <property type="project" value="TreeGrafter"/>
</dbReference>
<feature type="transmembrane region" description="Helical" evidence="11">
    <location>
        <begin position="1434"/>
        <end position="1460"/>
    </location>
</feature>
<feature type="transmembrane region" description="Helical" evidence="11">
    <location>
        <begin position="846"/>
        <end position="866"/>
    </location>
</feature>
<dbReference type="SMART" id="SM00100">
    <property type="entry name" value="cNMP"/>
    <property type="match status" value="4"/>
</dbReference>
<evidence type="ECO:0000256" key="4">
    <source>
        <dbReference type="ARBA" id="ARBA00022989"/>
    </source>
</evidence>
<evidence type="ECO:0000256" key="6">
    <source>
        <dbReference type="ARBA" id="ARBA00023136"/>
    </source>
</evidence>
<dbReference type="PROSITE" id="PS50042">
    <property type="entry name" value="CNMP_BINDING_3"/>
    <property type="match status" value="4"/>
</dbReference>
<feature type="region of interest" description="Disordered" evidence="10">
    <location>
        <begin position="64"/>
        <end position="87"/>
    </location>
</feature>
<feature type="transmembrane region" description="Helical" evidence="11">
    <location>
        <begin position="1563"/>
        <end position="1584"/>
    </location>
</feature>
<feature type="domain" description="Cyclic nucleotide-binding" evidence="12">
    <location>
        <begin position="1784"/>
        <end position="1872"/>
    </location>
</feature>
<feature type="region of interest" description="Disordered" evidence="10">
    <location>
        <begin position="1329"/>
        <end position="1363"/>
    </location>
</feature>
<feature type="transmembrane region" description="Helical" evidence="11">
    <location>
        <begin position="1052"/>
        <end position="1076"/>
    </location>
</feature>
<dbReference type="PANTHER" id="PTHR45638">
    <property type="entry name" value="CYCLIC NUCLEOTIDE-GATED CATION CHANNEL SUBUNIT A"/>
    <property type="match status" value="1"/>
</dbReference>
<evidence type="ECO:0000256" key="3">
    <source>
        <dbReference type="ARBA" id="ARBA00022692"/>
    </source>
</evidence>
<dbReference type="InterPro" id="IPR050866">
    <property type="entry name" value="CNG_cation_channel"/>
</dbReference>
<feature type="coiled-coil region" evidence="9">
    <location>
        <begin position="185"/>
        <end position="226"/>
    </location>
</feature>
<evidence type="ECO:0000313" key="14">
    <source>
        <dbReference type="Proteomes" id="UP001165121"/>
    </source>
</evidence>
<feature type="transmembrane region" description="Helical" evidence="11">
    <location>
        <begin position="929"/>
        <end position="951"/>
    </location>
</feature>
<keyword evidence="6 11" id="KW-0472">Membrane</keyword>
<sequence>MGNQAPGCQEDFIPTEPPCNTISSDGCAALLSTRFLPAVSPSLSATTSSDSTCELPLVAPRPQMAEEPVSPNSSPSTSCENESYQRQADISRRVRKAYDLAKAATTSPAKLNFLSQGDAAVHAILDDMLKHLPRDTLRDLPLRTKLEQICTVQCELERALAHETSIKGKCVDRISRLSQTISCQVIEHEQQLQEALTAKHAAESQLDDLRIKFDAVGREVSRLQEEVKVLKATQSNTTHSEHVQSSADASENDRAMLHTLSTRLEEAMIQAKDVITFKDSVIQSLQERLQLASQRGAGAVELLEDERKQFQCEQAKLLEHIQQLKSSSSEVNTKLSRVESENMTIQQQKAELTVKVAQLTLELETARTQRAQEAQDRENSAELRCANQVANAEKQLEQATAAMQQQMAHFRSELDVKVTRQRVAAQVACKARELKCEQLEHDLQRAKLKLAKQKVKLEKKARALVASAHKQHEAPVAALQRELEDLSQCAETMLQREQDALRRAYKGEEAVERLKGEVQRLKASAAELERERAALRDLCKELETDKKSLTTEHEHRIREMEVSLAKQILAAEARVHKERDGQMQKLMEQHTAKENRLETLLAAAEQENAAAHCTRQQTTPSVSSQASLSVEDESLSSESSQQQSIKELDALIDSKERRYMRLEKRRKAGSSTRSPSSSPPAKTSSSTLKRELLQKEKEVAELSARQKQLLSALATANEQETLAKRQFQETESQRQKEQSRYEDLLQELNTIKEENWNLSLALHVTETTSQQQQRRSPQANPIIGSKSSKGSKGSKGSEILSWKRLSIGRRSGGRVHSNFSLHTRLTNVVVEDRQDAFDPNAVIVKVWEQVLLLCLLIESLLLPYFLSFQPEAIETLSVLFGVVVLCEIVFAMDLYVRGHTGYYSNGNLIRDSKRTLKKYMRSRQFGLDVIAILPTQIFVGWFPHAVVKLLFMKLIRWSRFPHLVSNLDEFYARHFAVLKLLKVLASTVYLAHVLACIRYSFGDDESHSNTWLPESSTHTYSLLKKYLMTMFWSVGIMTGLYEGKLPEHCIEFLFTILVALCGFTMFTTLCATIFVISKCQTDNAEAMEARINQLVHVLSFHRVPEKQQATAVEYLKRYYTDAESTDRETAKLLCPSIANDIQVELLKATIAHISLFGGCSDQFIVALTSLLEMIAVPAQTTLFSAGEYGDAMYVVHSGVLMIVVNYVTVREIRKGSCFGEISVFSSIPRTATVVSATYAILYKLSRFHCERVLEGYPDCASSIAYHVEAILHQLNSVETVVGGKILPSSVVAPIDTQKRALLRNASVAAGAVAGASALVRVLTRKGSDIFSSPRKSLSRRQSKKSVVGPAPQDISQSQSSFKSNTSAQLLRETGRLTPIEDPLSAAGHRASSGRTARRSVPDDQVERSPSYQHDGFWRFVLLRKCIDHHSCRRMWWLLLLLSNLCYGWLMIPVQVFFPLWQQPSWITLMADNISNLGLLLDIFLNLNLSFMANSEKIMDPKQSAQRYLNNGFFFDLLCAFPYEYFSMKRYGVMRLPRLLRVLRLRKLLDEIEQFIYLNGKRHLALLGLLLFMIFHVVACIYFGISYIEGFDPDENEAWICPSSLCLKRVNATHLENCNGTVFDVNLDRVALQEVTAMEYSRSLYFAVTVLAAPGSSLVPTSEVQLIAALILMLSGFLVSAVVVDNVQKRLTASAYEQKLFFEASTRIQRFLRRQKAPLAIHHRVKSFLDYWWSSHRGAVINELLADLPRSIRLDLLRSICKPVLETLALLQGVHSVRDKLAGILVENATFMLYGQGETVYRHGDYAKGLFFLLEGEVCVVQMGDSPTQISRGSFFGVAALMLQERGEGYAEHVSANSGCVLLFVSRDQLQAMETIFPLFKSELLALDQRLLRKRLASMSTDNDQDSSVGNEATSFFFKIAAITKSYFATVYDPDSLFILSWETWVFVAMTVQWALVVFEACFSLDGNCWLADALMVFLECSFVFDMCIRSRLGFYEYGNKSMDLQHIKRQYLRSGAFVLDTVALLPLYVVNWNVEAQQRCGLVNLNKLLRLFKVPRQLHALEGRYIKRTTELRVFKLLYYTFMLSHILGCIWFSFASNKVIPDYSDVKKTSFGEDPWLPPETLENGSGILQYIASLYWSFGLMSSSGSADSPHTTAESMFSVITMTAGYFLFAYVIGNFTDIIELTGSETREFNAKMNAVCQMLDHFQIPRHLRKRVRTFLLFKRFHTITQEHTLVNCLPPPLLTDIRFVYLKPMIEKVAFLTGMERPITRMLVSQFTQVLVSRGEYVIKYGESGRDMFFVFTGILNVLLPLRIANRNKTTFKEATEALTVKKSTDDNGIAIGPRLDDIVTMIGGDKRNDVQNQPKKVNELAAGSYFGENGLFTNAQRNAYIQAQTSCILYRLSRESLELVFDRYPNWKEKVHQLVSIHREQGRLQQLSHEVQSRGMTISTGLVVSRSDIMNERAEVLKERRHHARSNNTHTNLIAVNLVRLFDQNVFKLLMKLMHGVIYGVAVQSNFHLRWLRFIVVCTVYVTILIPYELAMDSMSRVTVIVTIVKLLELLCEIMFAVDVWFSWHVQESSDSMELYDQQLRSVYKKERFVWDVIAAIPFYDLVSLFASIKWFKLLRCIKILNILSYLDELNRRSVANDIKRFWHVWLLYLLMMYWAACAYLAVAMEVGYAVEWDSWLPSEELSISDPHNPSATQLSRLFLRGLFFATTMFVKKGYNPDPDTASLYTFHIVISFIGLIVMSFVIGELASLFISFTGLEVGFRKNHIAVELYMTRLRVSEHIRSRTYAFMTSLWSSHAGVNYEELLEEMPQDIRAACVLHVSKKPLEWFVMKVATPVCWEGDESIDSLTLSLADRLRFESYPRDENVVTEGSIVRAMYFVIKGHLTMRSRSLTHRPLGLRDGSYFGERGLLGCTISVYTVRTARACDLLSLSSEAFAQVLQKHSFTRLALKLCERAYRHLKDQHLTNCSKQDMEEHWGSALLLVLQEIKRCHLIEEQEATKAGKKKGVGIAAKVGVLNAEFTTVSSFLPPEPVAILTNEPPIEASQSSDDGAKRAEGDVSTATEEKELVSNILKELGELPVNMGEMFEALNTSRTCFEAFAPLLHILLATDPLDWKASFWVCIPRGATRSEGQSASVSIESTTKSAPCHPVGPLWTKQAVGQTK</sequence>
<dbReference type="GO" id="GO:0016020">
    <property type="term" value="C:membrane"/>
    <property type="evidence" value="ECO:0007669"/>
    <property type="project" value="UniProtKB-SubCell"/>
</dbReference>
<feature type="region of interest" description="Disordered" evidence="10">
    <location>
        <begin position="608"/>
        <end position="689"/>
    </location>
</feature>
<dbReference type="SUPFAM" id="SSF51206">
    <property type="entry name" value="cAMP-binding domain-like"/>
    <property type="match status" value="4"/>
</dbReference>
<keyword evidence="7" id="KW-1071">Ligand-gated ion channel</keyword>
<dbReference type="Pfam" id="PF00520">
    <property type="entry name" value="Ion_trans"/>
    <property type="match status" value="4"/>
</dbReference>
<feature type="compositionally biased region" description="Basic and acidic residues" evidence="10">
    <location>
        <begin position="3059"/>
        <end position="3072"/>
    </location>
</feature>
<accession>A0A9W7CK74</accession>
<organism evidence="13 14">
    <name type="scientific">Phytophthora fragariaefolia</name>
    <dbReference type="NCBI Taxonomy" id="1490495"/>
    <lineage>
        <taxon>Eukaryota</taxon>
        <taxon>Sar</taxon>
        <taxon>Stramenopiles</taxon>
        <taxon>Oomycota</taxon>
        <taxon>Peronosporomycetes</taxon>
        <taxon>Peronosporales</taxon>
        <taxon>Peronosporaceae</taxon>
        <taxon>Phytophthora</taxon>
    </lineage>
</organism>
<evidence type="ECO:0000313" key="13">
    <source>
        <dbReference type="EMBL" id="GMF33192.1"/>
    </source>
</evidence>
<evidence type="ECO:0000256" key="7">
    <source>
        <dbReference type="ARBA" id="ARBA00023286"/>
    </source>
</evidence>
<feature type="transmembrane region" description="Helical" evidence="11">
    <location>
        <begin position="2522"/>
        <end position="2539"/>
    </location>
</feature>
<feature type="transmembrane region" description="Helical" evidence="11">
    <location>
        <begin position="1472"/>
        <end position="1492"/>
    </location>
</feature>
<evidence type="ECO:0000256" key="8">
    <source>
        <dbReference type="ARBA" id="ARBA00023303"/>
    </source>
</evidence>
<dbReference type="Gene3D" id="2.60.120.10">
    <property type="entry name" value="Jelly Rolls"/>
    <property type="match status" value="4"/>
</dbReference>
<evidence type="ECO:0000256" key="5">
    <source>
        <dbReference type="ARBA" id="ARBA00023065"/>
    </source>
</evidence>
<dbReference type="GO" id="GO:0005221">
    <property type="term" value="F:intracellularly cyclic nucleotide-activated monoatomic cation channel activity"/>
    <property type="evidence" value="ECO:0007669"/>
    <property type="project" value="InterPro"/>
</dbReference>
<comment type="caution">
    <text evidence="13">The sequence shown here is derived from an EMBL/GenBank/DDBJ whole genome shotgun (WGS) entry which is preliminary data.</text>
</comment>
<feature type="transmembrane region" description="Helical" evidence="11">
    <location>
        <begin position="2734"/>
        <end position="2754"/>
    </location>
</feature>
<dbReference type="Gene3D" id="1.10.287.630">
    <property type="entry name" value="Helix hairpin bin"/>
    <property type="match status" value="3"/>
</dbReference>
<keyword evidence="4 11" id="KW-1133">Transmembrane helix</keyword>
<feature type="compositionally biased region" description="Low complexity" evidence="10">
    <location>
        <begin position="1352"/>
        <end position="1363"/>
    </location>
</feature>
<feature type="transmembrane region" description="Helical" evidence="11">
    <location>
        <begin position="2077"/>
        <end position="2095"/>
    </location>
</feature>
<dbReference type="Gene3D" id="1.10.287.70">
    <property type="match status" value="4"/>
</dbReference>
<keyword evidence="14" id="KW-1185">Reference proteome</keyword>
<feature type="transmembrane region" description="Helical" evidence="11">
    <location>
        <begin position="2657"/>
        <end position="2682"/>
    </location>
</feature>
<feature type="region of interest" description="Disordered" evidence="10">
    <location>
        <begin position="767"/>
        <end position="797"/>
    </location>
</feature>
<feature type="transmembrane region" description="Helical" evidence="11">
    <location>
        <begin position="878"/>
        <end position="896"/>
    </location>
</feature>
<evidence type="ECO:0000256" key="1">
    <source>
        <dbReference type="ARBA" id="ARBA00004141"/>
    </source>
</evidence>
<dbReference type="Proteomes" id="UP001165121">
    <property type="component" value="Unassembled WGS sequence"/>
</dbReference>
<evidence type="ECO:0000256" key="10">
    <source>
        <dbReference type="SAM" id="MobiDB-lite"/>
    </source>
</evidence>
<keyword evidence="5" id="KW-0406">Ion transport</keyword>
<feature type="compositionally biased region" description="Low complexity" evidence="10">
    <location>
        <begin position="784"/>
        <end position="797"/>
    </location>
</feature>
<keyword evidence="2" id="KW-0813">Transport</keyword>
<name>A0A9W7CK74_9STRA</name>
<feature type="transmembrane region" description="Helical" evidence="11">
    <location>
        <begin position="2600"/>
        <end position="2620"/>
    </location>
</feature>
<evidence type="ECO:0000256" key="2">
    <source>
        <dbReference type="ARBA" id="ARBA00022448"/>
    </source>
</evidence>
<keyword evidence="3 11" id="KW-0812">Transmembrane</keyword>
<dbReference type="PANTHER" id="PTHR45638:SF11">
    <property type="entry name" value="CYCLIC NUCLEOTIDE-GATED CATION CHANNEL SUBUNIT A"/>
    <property type="match status" value="1"/>
</dbReference>
<feature type="region of interest" description="Disordered" evidence="10">
    <location>
        <begin position="1380"/>
        <end position="1409"/>
    </location>
</feature>
<dbReference type="SUPFAM" id="SSF81324">
    <property type="entry name" value="Voltage-gated potassium channels"/>
    <property type="match status" value="4"/>
</dbReference>
<protein>
    <submittedName>
        <fullName evidence="13">Unnamed protein product</fullName>
    </submittedName>
</protein>
<feature type="compositionally biased region" description="Basic and acidic residues" evidence="10">
    <location>
        <begin position="646"/>
        <end position="662"/>
    </location>
</feature>
<feature type="transmembrane region" description="Helical" evidence="11">
    <location>
        <begin position="2159"/>
        <end position="2177"/>
    </location>
</feature>
<dbReference type="InterPro" id="IPR014710">
    <property type="entry name" value="RmlC-like_jellyroll"/>
</dbReference>
<feature type="coiled-coil region" evidence="9">
    <location>
        <begin position="300"/>
        <end position="552"/>
    </location>
</feature>
<keyword evidence="9" id="KW-0175">Coiled coil</keyword>
<feature type="domain" description="Cyclic nucleotide-binding" evidence="12">
    <location>
        <begin position="2861"/>
        <end position="2949"/>
    </location>
</feature>
<dbReference type="CDD" id="cd00038">
    <property type="entry name" value="CAP_ED"/>
    <property type="match status" value="4"/>
</dbReference>
<evidence type="ECO:0000256" key="11">
    <source>
        <dbReference type="SAM" id="Phobius"/>
    </source>
</evidence>
<feature type="compositionally biased region" description="Polar residues" evidence="10">
    <location>
        <begin position="70"/>
        <end position="87"/>
    </location>
</feature>
<feature type="domain" description="Cyclic nucleotide-binding" evidence="12">
    <location>
        <begin position="1155"/>
        <end position="1253"/>
    </location>
</feature>
<feature type="transmembrane region" description="Helical" evidence="11">
    <location>
        <begin position="980"/>
        <end position="1001"/>
    </location>
</feature>
<dbReference type="PROSITE" id="PS00888">
    <property type="entry name" value="CNMP_BINDING_1"/>
    <property type="match status" value="1"/>
</dbReference>
<feature type="region of interest" description="Disordered" evidence="10">
    <location>
        <begin position="3050"/>
        <end position="3072"/>
    </location>
</feature>
<dbReference type="InterPro" id="IPR018490">
    <property type="entry name" value="cNMP-bd_dom_sf"/>
</dbReference>
<dbReference type="InterPro" id="IPR005821">
    <property type="entry name" value="Ion_trans_dom"/>
</dbReference>
<proteinExistence type="predicted"/>
<feature type="compositionally biased region" description="Polar residues" evidence="10">
    <location>
        <begin position="614"/>
        <end position="626"/>
    </location>
</feature>
<keyword evidence="8" id="KW-0407">Ion channel</keyword>